<keyword evidence="2" id="KW-1185">Reference proteome</keyword>
<sequence length="118" mass="14175">METKGKSVTEFEDEDWVVDLTEHLNNLNLRLQGKNQLINNMFQTITAFERKLQFWHNQIKVNDVTYFNTLAAHKPVSCIKYIKYAAFIFGLIQEFENRFQDFRKNEASTYFLPLFLWK</sequence>
<dbReference type="OMA" id="CDEVCAF"/>
<protein>
    <submittedName>
        <fullName evidence="1">General transcription factor II-I repeat domain-containing protein 2</fullName>
    </submittedName>
</protein>
<evidence type="ECO:0000313" key="1">
    <source>
        <dbReference type="EMBL" id="KFM79381.1"/>
    </source>
</evidence>
<dbReference type="OrthoDB" id="1101576at2759"/>
<dbReference type="PANTHER" id="PTHR45913">
    <property type="entry name" value="EPM2A-INTERACTING PROTEIN 1"/>
    <property type="match status" value="1"/>
</dbReference>
<organism evidence="1 2">
    <name type="scientific">Stegodyphus mimosarum</name>
    <name type="common">African social velvet spider</name>
    <dbReference type="NCBI Taxonomy" id="407821"/>
    <lineage>
        <taxon>Eukaryota</taxon>
        <taxon>Metazoa</taxon>
        <taxon>Ecdysozoa</taxon>
        <taxon>Arthropoda</taxon>
        <taxon>Chelicerata</taxon>
        <taxon>Arachnida</taxon>
        <taxon>Araneae</taxon>
        <taxon>Araneomorphae</taxon>
        <taxon>Entelegynae</taxon>
        <taxon>Eresoidea</taxon>
        <taxon>Eresidae</taxon>
        <taxon>Stegodyphus</taxon>
    </lineage>
</organism>
<gene>
    <name evidence="1" type="ORF">X975_18208</name>
</gene>
<accession>A0A087UPU2</accession>
<feature type="non-terminal residue" evidence="1">
    <location>
        <position position="118"/>
    </location>
</feature>
<dbReference type="Proteomes" id="UP000054359">
    <property type="component" value="Unassembled WGS sequence"/>
</dbReference>
<dbReference type="AlphaFoldDB" id="A0A087UPU2"/>
<name>A0A087UPU2_STEMI</name>
<evidence type="ECO:0000313" key="2">
    <source>
        <dbReference type="Proteomes" id="UP000054359"/>
    </source>
</evidence>
<proteinExistence type="predicted"/>
<dbReference type="STRING" id="407821.A0A087UPU2"/>
<reference evidence="1 2" key="1">
    <citation type="submission" date="2013-11" db="EMBL/GenBank/DDBJ databases">
        <title>Genome sequencing of Stegodyphus mimosarum.</title>
        <authorList>
            <person name="Bechsgaard J."/>
        </authorList>
    </citation>
    <scope>NUCLEOTIDE SEQUENCE [LARGE SCALE GENOMIC DNA]</scope>
</reference>
<dbReference type="EMBL" id="KK120923">
    <property type="protein sequence ID" value="KFM79381.1"/>
    <property type="molecule type" value="Genomic_DNA"/>
</dbReference>
<dbReference type="PANTHER" id="PTHR45913:SF21">
    <property type="entry name" value="DUF4371 DOMAIN-CONTAINING PROTEIN"/>
    <property type="match status" value="1"/>
</dbReference>